<dbReference type="GO" id="GO:0005737">
    <property type="term" value="C:cytoplasm"/>
    <property type="evidence" value="ECO:0007669"/>
    <property type="project" value="TreeGrafter"/>
</dbReference>
<dbReference type="SUPFAM" id="SSF50985">
    <property type="entry name" value="RCC1/BLIP-II"/>
    <property type="match status" value="1"/>
</dbReference>
<protein>
    <recommendedName>
        <fullName evidence="5">Regulator of chromosome condensation 1/beta-lactamase-inhibitor protein II</fullName>
    </recommendedName>
</protein>
<dbReference type="PROSITE" id="PS50012">
    <property type="entry name" value="RCC1_3"/>
    <property type="match status" value="2"/>
</dbReference>
<sequence>MYRWRKTASLYTWGSRALGRLGYGYDEIEPLYRATGREFGVCLPKKVQQLGSIVISDVVAGGYSFTILTGEGKLIGIGDLESRSPHRARRRVPQTVDSGVPEGALAVPLQRNMPTTHPFRVGGVRNGQGRWVGVPRLGPGPVIHNNSSNNQGEGEDPASRLVTNPPADPTTTQRPTSDSNGEEETLIPPLTHSERAKAKELKTYKHTDVTFMSVSSGRQHVLALDYDNNVWLWDWSFAIPGVKLAFPTDDKQPKIQNAIAGWGYSAVVIDKQGIVIWNDVEEKQESLESDTLVLEEADITRIPGTSEHKIVDVVAGEHMLIFLADRGDIYYINTTANDALGHRPVLLEGFKSKLDEGAKFVKLSGSFVKFAAFTDNDKVFMGHRSDMQENPATAEPRIIPELQDVGCISVAVGDHHNLALLRGGKLLTWGRESKGCGAFGLGKMENVTQKYGITSEGGGLDLESPTPVEVKGRVLAIAAAGWQSAAVITQD</sequence>
<evidence type="ECO:0000313" key="4">
    <source>
        <dbReference type="Proteomes" id="UP000761534"/>
    </source>
</evidence>
<evidence type="ECO:0000313" key="3">
    <source>
        <dbReference type="EMBL" id="KAA8910196.1"/>
    </source>
</evidence>
<gene>
    <name evidence="3" type="ORF">TRICI_004214</name>
</gene>
<dbReference type="InterPro" id="IPR009091">
    <property type="entry name" value="RCC1/BLIP-II"/>
</dbReference>
<dbReference type="PANTHER" id="PTHR45982">
    <property type="entry name" value="REGULATOR OF CHROMOSOME CONDENSATION"/>
    <property type="match status" value="1"/>
</dbReference>
<organism evidence="3 4">
    <name type="scientific">Trichomonascus ciferrii</name>
    <dbReference type="NCBI Taxonomy" id="44093"/>
    <lineage>
        <taxon>Eukaryota</taxon>
        <taxon>Fungi</taxon>
        <taxon>Dikarya</taxon>
        <taxon>Ascomycota</taxon>
        <taxon>Saccharomycotina</taxon>
        <taxon>Dipodascomycetes</taxon>
        <taxon>Dipodascales</taxon>
        <taxon>Trichomonascaceae</taxon>
        <taxon>Trichomonascus</taxon>
        <taxon>Trichomonascus ciferrii complex</taxon>
    </lineage>
</organism>
<dbReference type="AlphaFoldDB" id="A0A642V6H6"/>
<dbReference type="EMBL" id="SWFS01000319">
    <property type="protein sequence ID" value="KAA8910196.1"/>
    <property type="molecule type" value="Genomic_DNA"/>
</dbReference>
<dbReference type="GO" id="GO:0005085">
    <property type="term" value="F:guanyl-nucleotide exchange factor activity"/>
    <property type="evidence" value="ECO:0007669"/>
    <property type="project" value="TreeGrafter"/>
</dbReference>
<accession>A0A642V6H6</accession>
<comment type="caution">
    <text evidence="3">The sequence shown here is derived from an EMBL/GenBank/DDBJ whole genome shotgun (WGS) entry which is preliminary data.</text>
</comment>
<dbReference type="InterPro" id="IPR000408">
    <property type="entry name" value="Reg_chr_condens"/>
</dbReference>
<reference evidence="3" key="1">
    <citation type="journal article" date="2019" name="G3 (Bethesda)">
        <title>Genome Assemblies of Two Rare Opportunistic Yeast Pathogens: Diutina rugosa (syn. Candida rugosa) and Trichomonascus ciferrii (syn. Candida ciferrii).</title>
        <authorList>
            <person name="Mixao V."/>
            <person name="Saus E."/>
            <person name="Hansen A.P."/>
            <person name="Lass-Florl C."/>
            <person name="Gabaldon T."/>
        </authorList>
    </citation>
    <scope>NUCLEOTIDE SEQUENCE</scope>
    <source>
        <strain evidence="3">CBS 4856</strain>
    </source>
</reference>
<feature type="repeat" description="RCC1" evidence="1">
    <location>
        <begin position="424"/>
        <end position="491"/>
    </location>
</feature>
<dbReference type="Gene3D" id="2.130.10.30">
    <property type="entry name" value="Regulator of chromosome condensation 1/beta-lactamase-inhibitor protein II"/>
    <property type="match status" value="2"/>
</dbReference>
<dbReference type="Pfam" id="PF13540">
    <property type="entry name" value="RCC1_2"/>
    <property type="match status" value="1"/>
</dbReference>
<dbReference type="VEuPathDB" id="FungiDB:TRICI_004214"/>
<proteinExistence type="predicted"/>
<evidence type="ECO:0000256" key="2">
    <source>
        <dbReference type="SAM" id="MobiDB-lite"/>
    </source>
</evidence>
<dbReference type="Proteomes" id="UP000761534">
    <property type="component" value="Unassembled WGS sequence"/>
</dbReference>
<feature type="repeat" description="RCC1" evidence="1">
    <location>
        <begin position="8"/>
        <end position="71"/>
    </location>
</feature>
<dbReference type="PANTHER" id="PTHR45982:SF3">
    <property type="entry name" value="F-BOX PROTEIN POF9"/>
    <property type="match status" value="1"/>
</dbReference>
<evidence type="ECO:0000256" key="1">
    <source>
        <dbReference type="PROSITE-ProRule" id="PRU00235"/>
    </source>
</evidence>
<dbReference type="OrthoDB" id="61110at2759"/>
<name>A0A642V6H6_9ASCO</name>
<dbReference type="InterPro" id="IPR051553">
    <property type="entry name" value="Ran_GTPase-activating"/>
</dbReference>
<feature type="region of interest" description="Disordered" evidence="2">
    <location>
        <begin position="113"/>
        <end position="195"/>
    </location>
</feature>
<keyword evidence="4" id="KW-1185">Reference proteome</keyword>
<feature type="compositionally biased region" description="Polar residues" evidence="2">
    <location>
        <begin position="169"/>
        <end position="179"/>
    </location>
</feature>
<evidence type="ECO:0008006" key="5">
    <source>
        <dbReference type="Google" id="ProtNLM"/>
    </source>
</evidence>